<evidence type="ECO:0000313" key="2">
    <source>
        <dbReference type="Proteomes" id="UP001601059"/>
    </source>
</evidence>
<dbReference type="EMBL" id="JBIACK010000004">
    <property type="protein sequence ID" value="MFE8701207.1"/>
    <property type="molecule type" value="Genomic_DNA"/>
</dbReference>
<name>A0ABW6KES6_9BACI</name>
<organism evidence="1 2">
    <name type="scientific">Cytobacillus spartinae</name>
    <dbReference type="NCBI Taxonomy" id="3299023"/>
    <lineage>
        <taxon>Bacteria</taxon>
        <taxon>Bacillati</taxon>
        <taxon>Bacillota</taxon>
        <taxon>Bacilli</taxon>
        <taxon>Bacillales</taxon>
        <taxon>Bacillaceae</taxon>
        <taxon>Cytobacillus</taxon>
    </lineage>
</organism>
<dbReference type="Proteomes" id="UP001601059">
    <property type="component" value="Unassembled WGS sequence"/>
</dbReference>
<protein>
    <submittedName>
        <fullName evidence="1">Uncharacterized protein</fullName>
    </submittedName>
</protein>
<keyword evidence="2" id="KW-1185">Reference proteome</keyword>
<reference evidence="1 2" key="1">
    <citation type="submission" date="2024-08" db="EMBL/GenBank/DDBJ databases">
        <title>Two novel Cytobacillus novel species.</title>
        <authorList>
            <person name="Liu G."/>
        </authorList>
    </citation>
    <scope>NUCLEOTIDE SEQUENCE [LARGE SCALE GENOMIC DNA]</scope>
    <source>
        <strain evidence="1 2">FJAT-54145</strain>
    </source>
</reference>
<dbReference type="RefSeq" id="WP_389361119.1">
    <property type="nucleotide sequence ID" value="NZ_JBIACK010000004.1"/>
</dbReference>
<sequence>MTLLFLLALAAGLGSLLLVFIWLFEKAIAFRGWLERDQKSFDKEGV</sequence>
<gene>
    <name evidence="1" type="ORF">ACFYKX_11430</name>
</gene>
<accession>A0ABW6KES6</accession>
<evidence type="ECO:0000313" key="1">
    <source>
        <dbReference type="EMBL" id="MFE8701207.1"/>
    </source>
</evidence>
<proteinExistence type="predicted"/>
<comment type="caution">
    <text evidence="1">The sequence shown here is derived from an EMBL/GenBank/DDBJ whole genome shotgun (WGS) entry which is preliminary data.</text>
</comment>